<protein>
    <recommendedName>
        <fullName evidence="3">Gag-pol polyprotein</fullName>
    </recommendedName>
</protein>
<dbReference type="PANTHER" id="PTHR34676:SF8">
    <property type="entry name" value="TRANSMEMBRANE PROTEIN"/>
    <property type="match status" value="1"/>
</dbReference>
<accession>A0AAV3QWD8</accession>
<dbReference type="EMBL" id="BAABME010006026">
    <property type="protein sequence ID" value="GAA0167282.1"/>
    <property type="molecule type" value="Genomic_DNA"/>
</dbReference>
<keyword evidence="2" id="KW-1185">Reference proteome</keyword>
<reference evidence="1 2" key="1">
    <citation type="submission" date="2024-01" db="EMBL/GenBank/DDBJ databases">
        <title>The complete chloroplast genome sequence of Lithospermum erythrorhizon: insights into the phylogenetic relationship among Boraginaceae species and the maternal lineages of purple gromwells.</title>
        <authorList>
            <person name="Okada T."/>
            <person name="Watanabe K."/>
        </authorList>
    </citation>
    <scope>NUCLEOTIDE SEQUENCE [LARGE SCALE GENOMIC DNA]</scope>
</reference>
<name>A0AAV3QWD8_LITER</name>
<dbReference type="AlphaFoldDB" id="A0AAV3QWD8"/>
<evidence type="ECO:0008006" key="3">
    <source>
        <dbReference type="Google" id="ProtNLM"/>
    </source>
</evidence>
<evidence type="ECO:0000313" key="1">
    <source>
        <dbReference type="EMBL" id="GAA0167282.1"/>
    </source>
</evidence>
<dbReference type="PANTHER" id="PTHR34676">
    <property type="entry name" value="DUF4219 DOMAIN-CONTAINING PROTEIN-RELATED"/>
    <property type="match status" value="1"/>
</dbReference>
<comment type="caution">
    <text evidence="1">The sequence shown here is derived from an EMBL/GenBank/DDBJ whole genome shotgun (WGS) entry which is preliminary data.</text>
</comment>
<dbReference type="Pfam" id="PF14223">
    <property type="entry name" value="Retrotran_gag_2"/>
    <property type="match status" value="1"/>
</dbReference>
<gene>
    <name evidence="1" type="ORF">LIER_22250</name>
</gene>
<sequence length="83" mass="9270">MEANQEGGSISQDELALGNDKALNAIFNGVTPNVFKIISKCIVAKEAWEILQTAYEGTPKVRMSRLQQLTTKWETAKMENGRR</sequence>
<dbReference type="Proteomes" id="UP001454036">
    <property type="component" value="Unassembled WGS sequence"/>
</dbReference>
<proteinExistence type="predicted"/>
<organism evidence="1 2">
    <name type="scientific">Lithospermum erythrorhizon</name>
    <name type="common">Purple gromwell</name>
    <name type="synonym">Lithospermum officinale var. erythrorhizon</name>
    <dbReference type="NCBI Taxonomy" id="34254"/>
    <lineage>
        <taxon>Eukaryota</taxon>
        <taxon>Viridiplantae</taxon>
        <taxon>Streptophyta</taxon>
        <taxon>Embryophyta</taxon>
        <taxon>Tracheophyta</taxon>
        <taxon>Spermatophyta</taxon>
        <taxon>Magnoliopsida</taxon>
        <taxon>eudicotyledons</taxon>
        <taxon>Gunneridae</taxon>
        <taxon>Pentapetalae</taxon>
        <taxon>asterids</taxon>
        <taxon>lamiids</taxon>
        <taxon>Boraginales</taxon>
        <taxon>Boraginaceae</taxon>
        <taxon>Boraginoideae</taxon>
        <taxon>Lithospermeae</taxon>
        <taxon>Lithospermum</taxon>
    </lineage>
</organism>
<evidence type="ECO:0000313" key="2">
    <source>
        <dbReference type="Proteomes" id="UP001454036"/>
    </source>
</evidence>